<evidence type="ECO:0000256" key="1">
    <source>
        <dbReference type="SAM" id="Phobius"/>
    </source>
</evidence>
<keyword evidence="3" id="KW-1185">Reference proteome</keyword>
<dbReference type="OrthoDB" id="5242705at2759"/>
<organism evidence="2 3">
    <name type="scientific">Cryphonectria parasitica (strain ATCC 38755 / EP155)</name>
    <dbReference type="NCBI Taxonomy" id="660469"/>
    <lineage>
        <taxon>Eukaryota</taxon>
        <taxon>Fungi</taxon>
        <taxon>Dikarya</taxon>
        <taxon>Ascomycota</taxon>
        <taxon>Pezizomycotina</taxon>
        <taxon>Sordariomycetes</taxon>
        <taxon>Sordariomycetidae</taxon>
        <taxon>Diaporthales</taxon>
        <taxon>Cryphonectriaceae</taxon>
        <taxon>Cryphonectria-Endothia species complex</taxon>
        <taxon>Cryphonectria</taxon>
    </lineage>
</organism>
<dbReference type="EMBL" id="MU032349">
    <property type="protein sequence ID" value="KAF3763178.1"/>
    <property type="molecule type" value="Genomic_DNA"/>
</dbReference>
<reference evidence="2" key="1">
    <citation type="journal article" date="2020" name="Phytopathology">
        <title>Genome sequence of the chestnut blight fungus Cryphonectria parasitica EP155: A fundamental resource for an archetypical invasive plant pathogen.</title>
        <authorList>
            <person name="Crouch J.A."/>
            <person name="Dawe A."/>
            <person name="Aerts A."/>
            <person name="Barry K."/>
            <person name="Churchill A.C.L."/>
            <person name="Grimwood J."/>
            <person name="Hillman B."/>
            <person name="Milgroom M.G."/>
            <person name="Pangilinan J."/>
            <person name="Smith M."/>
            <person name="Salamov A."/>
            <person name="Schmutz J."/>
            <person name="Yadav J."/>
            <person name="Grigoriev I.V."/>
            <person name="Nuss D."/>
        </authorList>
    </citation>
    <scope>NUCLEOTIDE SEQUENCE</scope>
    <source>
        <strain evidence="2">EP155</strain>
    </source>
</reference>
<evidence type="ECO:0000313" key="2">
    <source>
        <dbReference type="EMBL" id="KAF3763178.1"/>
    </source>
</evidence>
<name>A0A9P4XYD8_CRYP1</name>
<dbReference type="Pfam" id="PF11374">
    <property type="entry name" value="DUF3176"/>
    <property type="match status" value="1"/>
</dbReference>
<dbReference type="AlphaFoldDB" id="A0A9P4XYD8"/>
<keyword evidence="1" id="KW-0812">Transmembrane</keyword>
<evidence type="ECO:0000313" key="3">
    <source>
        <dbReference type="Proteomes" id="UP000803844"/>
    </source>
</evidence>
<proteinExistence type="predicted"/>
<dbReference type="RefSeq" id="XP_040774139.1">
    <property type="nucleotide sequence ID" value="XM_040919054.1"/>
</dbReference>
<dbReference type="Proteomes" id="UP000803844">
    <property type="component" value="Unassembled WGS sequence"/>
</dbReference>
<keyword evidence="1" id="KW-1133">Transmembrane helix</keyword>
<dbReference type="PANTHER" id="PTHR35394">
    <property type="entry name" value="DUF3176 DOMAIN-CONTAINING PROTEIN"/>
    <property type="match status" value="1"/>
</dbReference>
<dbReference type="InterPro" id="IPR021514">
    <property type="entry name" value="DUF3176"/>
</dbReference>
<sequence length="618" mass="68427">MVLKTCIALLVTSCISQLQWSWYLETRPLRDLVAFHDAATGAIGCVSWLWNYHLRQPLAALGAIITIIAIAIDPFIQQLVQSIDCSQILSGYTPASVPRTNFMGYKDWTESLEESILDGLYAMQNLTDFNCPTGNCTFSETYSSLSFCSQCVDRSAEATIDEQCFISQWDGGRNATREAVPCNVDSPSAVTQTWNLTTSLPPSELNFYFEDGPFQNISGNPLSEPHVFSLQQLDILSALYQGQAFGAVLGYSDSAIFRTDPTWTVSPLSGCDNPTSNDTWRCRGYGIAECTLHPCVRTFSCSIEGGRVNEITVDHSSRDQVWGAQDPVLPSLYGLLDMQCITDDDRGNLAEAGYDLVEEASGRWLPYNITFDPTTTPVNASSPFPQSLLGRGCLYLIDESFLIPLWDEYISPLLVGTVTREIIAEVTATNNSLPYSYQYDFNGTQQLLNLYDAGNVSMDSISATFDNLAQALTLWVRENGAANYSRRAEGDVLHYAVCVRVKWAWVALPAALAGLTLVLFILTVLTTAGRAVPLWKMFPLAVLFSGPAGRDWVSENRLMRRGTADTNTGEATRLPDDTDHDYDETVQGMLRISDRISVKLLQKQDGRYQLRQVEPPSK</sequence>
<dbReference type="PANTHER" id="PTHR35394:SF5">
    <property type="entry name" value="DUF3176 DOMAIN-CONTAINING PROTEIN"/>
    <property type="match status" value="1"/>
</dbReference>
<feature type="transmembrane region" description="Helical" evidence="1">
    <location>
        <begin position="503"/>
        <end position="528"/>
    </location>
</feature>
<accession>A0A9P4XYD8</accession>
<protein>
    <submittedName>
        <fullName evidence="2">Uncharacterized protein</fullName>
    </submittedName>
</protein>
<comment type="caution">
    <text evidence="2">The sequence shown here is derived from an EMBL/GenBank/DDBJ whole genome shotgun (WGS) entry which is preliminary data.</text>
</comment>
<dbReference type="GeneID" id="63836183"/>
<gene>
    <name evidence="2" type="ORF">M406DRAFT_292805</name>
</gene>
<keyword evidence="1" id="KW-0472">Membrane</keyword>